<evidence type="ECO:0000313" key="9">
    <source>
        <dbReference type="Proteomes" id="UP000006637"/>
    </source>
</evidence>
<proteinExistence type="predicted"/>
<evidence type="ECO:0000256" key="1">
    <source>
        <dbReference type="ARBA" id="ARBA00004162"/>
    </source>
</evidence>
<organism evidence="8 9">
    <name type="scientific">Rubrobacter xylanophilus (strain DSM 9941 / JCM 11954 / NBRC 16129 / PRD-1)</name>
    <dbReference type="NCBI Taxonomy" id="266117"/>
    <lineage>
        <taxon>Bacteria</taxon>
        <taxon>Bacillati</taxon>
        <taxon>Actinomycetota</taxon>
        <taxon>Rubrobacteria</taxon>
        <taxon>Rubrobacterales</taxon>
        <taxon>Rubrobacteraceae</taxon>
        <taxon>Rubrobacter</taxon>
    </lineage>
</organism>
<keyword evidence="3 6" id="KW-0812">Transmembrane</keyword>
<dbReference type="Proteomes" id="UP000006637">
    <property type="component" value="Chromosome"/>
</dbReference>
<dbReference type="GO" id="GO:0005886">
    <property type="term" value="C:plasma membrane"/>
    <property type="evidence" value="ECO:0007669"/>
    <property type="project" value="UniProtKB-SubCell"/>
</dbReference>
<evidence type="ECO:0000313" key="8">
    <source>
        <dbReference type="EMBL" id="ABG03775.1"/>
    </source>
</evidence>
<dbReference type="KEGG" id="rxy:Rxyl_0807"/>
<dbReference type="Pfam" id="PF04024">
    <property type="entry name" value="PspC"/>
    <property type="match status" value="1"/>
</dbReference>
<evidence type="ECO:0000256" key="5">
    <source>
        <dbReference type="ARBA" id="ARBA00023136"/>
    </source>
</evidence>
<name>Q1AXV3_RUBXD</name>
<comment type="subcellular location">
    <subcellularLocation>
        <location evidence="1">Cell membrane</location>
        <topology evidence="1">Single-pass membrane protein</topology>
    </subcellularLocation>
</comment>
<evidence type="ECO:0000256" key="4">
    <source>
        <dbReference type="ARBA" id="ARBA00022989"/>
    </source>
</evidence>
<dbReference type="AlphaFoldDB" id="Q1AXV3"/>
<dbReference type="HOGENOM" id="CLU_143433_4_3_11"/>
<protein>
    <submittedName>
        <fullName evidence="8">Phage shock protein C, PspC</fullName>
    </submittedName>
</protein>
<accession>Q1AXV3</accession>
<feature type="transmembrane region" description="Helical" evidence="6">
    <location>
        <begin position="21"/>
        <end position="37"/>
    </location>
</feature>
<dbReference type="InterPro" id="IPR007168">
    <property type="entry name" value="Phageshock_PspC_N"/>
</dbReference>
<evidence type="ECO:0000256" key="2">
    <source>
        <dbReference type="ARBA" id="ARBA00022475"/>
    </source>
</evidence>
<dbReference type="InterPro" id="IPR052027">
    <property type="entry name" value="PspC"/>
</dbReference>
<dbReference type="STRING" id="266117.Rxyl_0807"/>
<dbReference type="eggNOG" id="COG1983">
    <property type="taxonomic scope" value="Bacteria"/>
</dbReference>
<keyword evidence="4 6" id="KW-1133">Transmembrane helix</keyword>
<keyword evidence="9" id="KW-1185">Reference proteome</keyword>
<evidence type="ECO:0000256" key="6">
    <source>
        <dbReference type="SAM" id="Phobius"/>
    </source>
</evidence>
<reference evidence="8 9" key="1">
    <citation type="submission" date="2006-06" db="EMBL/GenBank/DDBJ databases">
        <title>Complete sequence of Rubrobacter xylanophilus DSM 9941.</title>
        <authorList>
            <consortium name="US DOE Joint Genome Institute"/>
            <person name="Copeland A."/>
            <person name="Lucas S."/>
            <person name="Lapidus A."/>
            <person name="Barry K."/>
            <person name="Detter J.C."/>
            <person name="Glavina del Rio T."/>
            <person name="Hammon N."/>
            <person name="Israni S."/>
            <person name="Dalin E."/>
            <person name="Tice H."/>
            <person name="Pitluck S."/>
            <person name="Munk A.C."/>
            <person name="Brettin T."/>
            <person name="Bruce D."/>
            <person name="Han C."/>
            <person name="Tapia R."/>
            <person name="Gilna P."/>
            <person name="Schmutz J."/>
            <person name="Larimer F."/>
            <person name="Land M."/>
            <person name="Hauser L."/>
            <person name="Kyrpides N."/>
            <person name="Lykidis A."/>
            <person name="da Costa M.S."/>
            <person name="Rainey F.A."/>
            <person name="Empadinhas N."/>
            <person name="Jolivet E."/>
            <person name="Battista J.R."/>
            <person name="Richardson P."/>
        </authorList>
    </citation>
    <scope>NUCLEOTIDE SEQUENCE [LARGE SCALE GENOMIC DNA]</scope>
    <source>
        <strain evidence="9">DSM 9941 / NBRC 16129 / PRD-1</strain>
    </source>
</reference>
<keyword evidence="5 6" id="KW-0472">Membrane</keyword>
<feature type="domain" description="Phage shock protein PspC N-terminal" evidence="7">
    <location>
        <begin position="15"/>
        <end position="73"/>
    </location>
</feature>
<dbReference type="EMBL" id="CP000386">
    <property type="protein sequence ID" value="ABG03775.1"/>
    <property type="molecule type" value="Genomic_DNA"/>
</dbReference>
<gene>
    <name evidence="8" type="ordered locus">Rxyl_0807</name>
</gene>
<feature type="transmembrane region" description="Helical" evidence="6">
    <location>
        <begin position="43"/>
        <end position="71"/>
    </location>
</feature>
<keyword evidence="2" id="KW-1003">Cell membrane</keyword>
<dbReference type="PANTHER" id="PTHR33885:SF3">
    <property type="entry name" value="PHAGE SHOCK PROTEIN C"/>
    <property type="match status" value="1"/>
</dbReference>
<evidence type="ECO:0000259" key="7">
    <source>
        <dbReference type="Pfam" id="PF04024"/>
    </source>
</evidence>
<sequence length="77" mass="8433">MRPRGEGRSRGLGIKRAKRDRWILGVCGGIAHTYGWSPALVRLLAVVLAVFIPGFSLIPALIVYVVLGMVLPESEEF</sequence>
<evidence type="ECO:0000256" key="3">
    <source>
        <dbReference type="ARBA" id="ARBA00022692"/>
    </source>
</evidence>
<dbReference type="PANTHER" id="PTHR33885">
    <property type="entry name" value="PHAGE SHOCK PROTEIN C"/>
    <property type="match status" value="1"/>
</dbReference>